<accession>A0A540KUD4</accession>
<dbReference type="AlphaFoldDB" id="A0A540KUD4"/>
<evidence type="ECO:0000313" key="2">
    <source>
        <dbReference type="Proteomes" id="UP000315295"/>
    </source>
</evidence>
<evidence type="ECO:0000313" key="1">
    <source>
        <dbReference type="EMBL" id="TQD77841.1"/>
    </source>
</evidence>
<dbReference type="PANTHER" id="PTHR48476:SF1">
    <property type="entry name" value="SHORT-CHAIN DEHYDROGENASE TIC 32, CHLOROPLASTIC-LIKE"/>
    <property type="match status" value="1"/>
</dbReference>
<keyword evidence="2" id="KW-1185">Reference proteome</keyword>
<protein>
    <submittedName>
        <fullName evidence="1">Uncharacterized protein</fullName>
    </submittedName>
</protein>
<reference evidence="1 2" key="1">
    <citation type="journal article" date="2019" name="G3 (Bethesda)">
        <title>Sequencing of a Wild Apple (Malus baccata) Genome Unravels the Differences Between Cultivated and Wild Apple Species Regarding Disease Resistance and Cold Tolerance.</title>
        <authorList>
            <person name="Chen X."/>
        </authorList>
    </citation>
    <scope>NUCLEOTIDE SEQUENCE [LARGE SCALE GENOMIC DNA]</scope>
    <source>
        <strain evidence="2">cv. Shandingzi</strain>
        <tissue evidence="1">Leaves</tissue>
    </source>
</reference>
<name>A0A540KUD4_MALBA</name>
<dbReference type="InterPro" id="IPR036291">
    <property type="entry name" value="NAD(P)-bd_dom_sf"/>
</dbReference>
<dbReference type="EMBL" id="VIEB01000941">
    <property type="protein sequence ID" value="TQD77841.1"/>
    <property type="molecule type" value="Genomic_DNA"/>
</dbReference>
<dbReference type="Pfam" id="PF00106">
    <property type="entry name" value="adh_short"/>
    <property type="match status" value="1"/>
</dbReference>
<dbReference type="InterPro" id="IPR002347">
    <property type="entry name" value="SDR_fam"/>
</dbReference>
<comment type="caution">
    <text evidence="1">The sequence shown here is derived from an EMBL/GenBank/DDBJ whole genome shotgun (WGS) entry which is preliminary data.</text>
</comment>
<dbReference type="PANTHER" id="PTHR48476">
    <property type="entry name" value="SHORT-CHAIN DEHYDROGENASE TIC 32, CHLOROPLASTIC-LIKE"/>
    <property type="match status" value="1"/>
</dbReference>
<dbReference type="InterPro" id="IPR055280">
    <property type="entry name" value="TIC32"/>
</dbReference>
<proteinExistence type="predicted"/>
<dbReference type="Proteomes" id="UP000315295">
    <property type="component" value="Unassembled WGS sequence"/>
</dbReference>
<organism evidence="1 2">
    <name type="scientific">Malus baccata</name>
    <name type="common">Siberian crab apple</name>
    <name type="synonym">Pyrus baccata</name>
    <dbReference type="NCBI Taxonomy" id="106549"/>
    <lineage>
        <taxon>Eukaryota</taxon>
        <taxon>Viridiplantae</taxon>
        <taxon>Streptophyta</taxon>
        <taxon>Embryophyta</taxon>
        <taxon>Tracheophyta</taxon>
        <taxon>Spermatophyta</taxon>
        <taxon>Magnoliopsida</taxon>
        <taxon>eudicotyledons</taxon>
        <taxon>Gunneridae</taxon>
        <taxon>Pentapetalae</taxon>
        <taxon>rosids</taxon>
        <taxon>fabids</taxon>
        <taxon>Rosales</taxon>
        <taxon>Rosaceae</taxon>
        <taxon>Amygdaloideae</taxon>
        <taxon>Maleae</taxon>
        <taxon>Malus</taxon>
    </lineage>
</organism>
<dbReference type="Gene3D" id="3.40.50.720">
    <property type="entry name" value="NAD(P)-binding Rossmann-like Domain"/>
    <property type="match status" value="1"/>
</dbReference>
<sequence length="109" mass="11628">MCGIFSKKGASGFSLWSTTEQVIEGINGTGLTGLVTGGSSGIGVKTCRVLTLCGVHVVMAIRNTAVGESVKEMILEEIPGAKIDVKEFDLNSLEFVRKFGPDYFLLAFH</sequence>
<dbReference type="SUPFAM" id="SSF51735">
    <property type="entry name" value="NAD(P)-binding Rossmann-fold domains"/>
    <property type="match status" value="1"/>
</dbReference>
<dbReference type="STRING" id="106549.A0A540KUD4"/>
<gene>
    <name evidence="1" type="ORF">C1H46_036630</name>
</gene>